<evidence type="ECO:0000313" key="11">
    <source>
        <dbReference type="EMBL" id="SDK37794.1"/>
    </source>
</evidence>
<comment type="similarity">
    <text evidence="6">Belongs to the acetyltransferase family. OlsB subfamily.</text>
</comment>
<dbReference type="AlphaFoldDB" id="A0A1G9BFG3"/>
<organism evidence="11 12">
    <name type="scientific">Meinhardsimonia xiamenensis</name>
    <dbReference type="NCBI Taxonomy" id="990712"/>
    <lineage>
        <taxon>Bacteria</taxon>
        <taxon>Pseudomonadati</taxon>
        <taxon>Pseudomonadota</taxon>
        <taxon>Alphaproteobacteria</taxon>
        <taxon>Rhodobacterales</taxon>
        <taxon>Paracoccaceae</taxon>
        <taxon>Meinhardsimonia</taxon>
    </lineage>
</organism>
<evidence type="ECO:0000256" key="7">
    <source>
        <dbReference type="ARBA" id="ARBA00039058"/>
    </source>
</evidence>
<dbReference type="RefSeq" id="WP_092499260.1">
    <property type="nucleotide sequence ID" value="NZ_FNFV01000002.1"/>
</dbReference>
<dbReference type="OrthoDB" id="9787072at2"/>
<dbReference type="Gene3D" id="3.40.630.30">
    <property type="match status" value="1"/>
</dbReference>
<sequence length="249" mass="26968">MPPTLPTLEKGRLVARLARSREEVAEAQALRARRFRAESGAPGDVDRFDDLCAHLLVEDRVAGGILGCVRLMLMESGAEIGLSYSSEHYDLSRLSAFPGRMMEIGRLCAAPGLGEADAVRALLCALTRIVDAHGVEMIFGCTSFRGTDAGRYRDTFALLRAHLAPPAWRPGVKAPRIFPFARCLTLEPDRARALRAMPPLLRSYLGMGGRVSDHAVVDEELGTLHVFTAVEVASIPPARKRVLRAAAAG</sequence>
<evidence type="ECO:0000256" key="3">
    <source>
        <dbReference type="ARBA" id="ARBA00022679"/>
    </source>
</evidence>
<dbReference type="Pfam" id="PF13444">
    <property type="entry name" value="Acetyltransf_5"/>
    <property type="match status" value="1"/>
</dbReference>
<dbReference type="Proteomes" id="UP000199328">
    <property type="component" value="Unassembled WGS sequence"/>
</dbReference>
<dbReference type="PANTHER" id="PTHR37323:SF1">
    <property type="entry name" value="L-ORNITHINE N(ALPHA)-ACYLTRANSFERASE"/>
    <property type="match status" value="1"/>
</dbReference>
<dbReference type="SUPFAM" id="SSF55729">
    <property type="entry name" value="Acyl-CoA N-acyltransferases (Nat)"/>
    <property type="match status" value="1"/>
</dbReference>
<comment type="function">
    <text evidence="9">Catalyzes the first step in the biosynthesis of ornithine lipids, which are phosphorus-free membrane lipids. Catalyzes the 3-hydroxyacyl-acyl carrier protein-dependent acylation of ornithine to form lyso-ornithine lipid (LOL).</text>
</comment>
<keyword evidence="4" id="KW-0443">Lipid metabolism</keyword>
<dbReference type="InterPro" id="IPR052351">
    <property type="entry name" value="Ornithine_N-alpha-AT"/>
</dbReference>
<evidence type="ECO:0000313" key="12">
    <source>
        <dbReference type="Proteomes" id="UP000199328"/>
    </source>
</evidence>
<accession>A0A1G9BFG3</accession>
<evidence type="ECO:0000256" key="5">
    <source>
        <dbReference type="ARBA" id="ARBA00023315"/>
    </source>
</evidence>
<comment type="pathway">
    <text evidence="1">Lipid metabolism.</text>
</comment>
<evidence type="ECO:0000256" key="4">
    <source>
        <dbReference type="ARBA" id="ARBA00023098"/>
    </source>
</evidence>
<dbReference type="PANTHER" id="PTHR37323">
    <property type="entry name" value="GCN5-RELATED N-ACETYLTRANSFERASE"/>
    <property type="match status" value="1"/>
</dbReference>
<keyword evidence="2" id="KW-0444">Lipid biosynthesis</keyword>
<proteinExistence type="inferred from homology"/>
<gene>
    <name evidence="11" type="ORF">SAMN05216257_102513</name>
</gene>
<protein>
    <recommendedName>
        <fullName evidence="8">L-ornithine N(alpha)-acyltransferase</fullName>
        <ecNumber evidence="7">2.3.2.30</ecNumber>
    </recommendedName>
</protein>
<dbReference type="InterPro" id="IPR016181">
    <property type="entry name" value="Acyl_CoA_acyltransferase"/>
</dbReference>
<comment type="catalytic activity">
    <reaction evidence="10">
        <text>a (3R)-hydroxyacyl-[ACP] + L-ornithine = a lyso-ornithine lipid + holo-[ACP] + H(+)</text>
        <dbReference type="Rhea" id="RHEA:20633"/>
        <dbReference type="Rhea" id="RHEA-COMP:9685"/>
        <dbReference type="Rhea" id="RHEA-COMP:9945"/>
        <dbReference type="ChEBI" id="CHEBI:15378"/>
        <dbReference type="ChEBI" id="CHEBI:46911"/>
        <dbReference type="ChEBI" id="CHEBI:64479"/>
        <dbReference type="ChEBI" id="CHEBI:78827"/>
        <dbReference type="ChEBI" id="CHEBI:138482"/>
        <dbReference type="EC" id="2.3.2.30"/>
    </reaction>
    <physiologicalReaction direction="left-to-right" evidence="10">
        <dbReference type="Rhea" id="RHEA:20634"/>
    </physiologicalReaction>
</comment>
<evidence type="ECO:0000256" key="9">
    <source>
        <dbReference type="ARBA" id="ARBA00045724"/>
    </source>
</evidence>
<evidence type="ECO:0000256" key="2">
    <source>
        <dbReference type="ARBA" id="ARBA00022516"/>
    </source>
</evidence>
<dbReference type="GO" id="GO:0006629">
    <property type="term" value="P:lipid metabolic process"/>
    <property type="evidence" value="ECO:0007669"/>
    <property type="project" value="UniProtKB-KW"/>
</dbReference>
<evidence type="ECO:0000256" key="10">
    <source>
        <dbReference type="ARBA" id="ARBA00047785"/>
    </source>
</evidence>
<reference evidence="12" key="1">
    <citation type="submission" date="2016-10" db="EMBL/GenBank/DDBJ databases">
        <authorList>
            <person name="Varghese N."/>
            <person name="Submissions S."/>
        </authorList>
    </citation>
    <scope>NUCLEOTIDE SEQUENCE [LARGE SCALE GENOMIC DNA]</scope>
    <source>
        <strain evidence="12">CGMCC 1.10789</strain>
    </source>
</reference>
<dbReference type="GO" id="GO:0043810">
    <property type="term" value="F:ornithine-acyl [acyl carrier protein] N-acyltransferase activity"/>
    <property type="evidence" value="ECO:0007669"/>
    <property type="project" value="UniProtKB-EC"/>
</dbReference>
<evidence type="ECO:0000256" key="1">
    <source>
        <dbReference type="ARBA" id="ARBA00005189"/>
    </source>
</evidence>
<name>A0A1G9BFG3_9RHOB</name>
<keyword evidence="5" id="KW-0012">Acyltransferase</keyword>
<dbReference type="EMBL" id="FNFV01000002">
    <property type="protein sequence ID" value="SDK37794.1"/>
    <property type="molecule type" value="Genomic_DNA"/>
</dbReference>
<keyword evidence="3" id="KW-0808">Transferase</keyword>
<dbReference type="STRING" id="990712.SAMN05216257_102513"/>
<evidence type="ECO:0000256" key="6">
    <source>
        <dbReference type="ARBA" id="ARBA00038095"/>
    </source>
</evidence>
<evidence type="ECO:0000256" key="8">
    <source>
        <dbReference type="ARBA" id="ARBA00039866"/>
    </source>
</evidence>
<keyword evidence="12" id="KW-1185">Reference proteome</keyword>
<dbReference type="EC" id="2.3.2.30" evidence="7"/>